<dbReference type="InterPro" id="IPR006016">
    <property type="entry name" value="UspA"/>
</dbReference>
<comment type="subcellular location">
    <subcellularLocation>
        <location evidence="1">Cytoplasm</location>
    </subcellularLocation>
</comment>
<dbReference type="Proteomes" id="UP000219215">
    <property type="component" value="Chromosome DPRO"/>
</dbReference>
<dbReference type="CDD" id="cd00293">
    <property type="entry name" value="USP-like"/>
    <property type="match status" value="1"/>
</dbReference>
<reference evidence="6" key="1">
    <citation type="submission" date="2017-09" db="EMBL/GenBank/DDBJ databases">
        <authorList>
            <person name="Regsiter A."/>
            <person name="William W."/>
        </authorList>
    </citation>
    <scope>NUCLEOTIDE SEQUENCE [LARGE SCALE GENOMIC DNA]</scope>
    <source>
        <strain evidence="6">500-1</strain>
    </source>
</reference>
<dbReference type="PANTHER" id="PTHR47892:SF1">
    <property type="entry name" value="UNIVERSAL STRESS PROTEIN E"/>
    <property type="match status" value="1"/>
</dbReference>
<evidence type="ECO:0000256" key="2">
    <source>
        <dbReference type="ARBA" id="ARBA00022490"/>
    </source>
</evidence>
<keyword evidence="6" id="KW-1185">Reference proteome</keyword>
<sequence length="303" mass="33438">MFKNVLLDLGSTVDGRLVAHVADFCRKADAELTVLNVFEEPSRSVSSYFSAHHKDLQNIILENYGEQLDNALSDSGLDAQAFTREVRWGKDFIEAIKLVHERKFDLLISASQENAGPPDSTAMHLMRKSPCPVWIHRGDLWKGAVRVLAAVNTSDTSDENRRLNAKIIRHGMHVNNILRGHLHIISCWSGYMESVLSSPRFSEQEKVDYLDFEQKQTEQELAALVKAEGVPDTAKTKIIHGSPAQVIPRYAAEQKMDVVVMGSVARTGIPGLLVGNTAEKIVANLDNSILAIKPDGFVSPVSG</sequence>
<gene>
    <name evidence="5" type="ORF">DPRO_2004</name>
</gene>
<dbReference type="AlphaFoldDB" id="A0A2C8F8M8"/>
<dbReference type="GO" id="GO:0005737">
    <property type="term" value="C:cytoplasm"/>
    <property type="evidence" value="ECO:0007669"/>
    <property type="project" value="UniProtKB-SubCell"/>
</dbReference>
<feature type="domain" description="UspA" evidence="4">
    <location>
        <begin position="1"/>
        <end position="135"/>
    </location>
</feature>
<dbReference type="EMBL" id="LT907975">
    <property type="protein sequence ID" value="SOB58907.1"/>
    <property type="molecule type" value="Genomic_DNA"/>
</dbReference>
<evidence type="ECO:0000259" key="4">
    <source>
        <dbReference type="Pfam" id="PF00582"/>
    </source>
</evidence>
<accession>A0A2C8F8M8</accession>
<dbReference type="Gene3D" id="3.40.50.12370">
    <property type="match status" value="1"/>
</dbReference>
<dbReference type="PANTHER" id="PTHR47892">
    <property type="entry name" value="UNIVERSAL STRESS PROTEIN E"/>
    <property type="match status" value="1"/>
</dbReference>
<dbReference type="Pfam" id="PF00582">
    <property type="entry name" value="Usp"/>
    <property type="match status" value="2"/>
</dbReference>
<evidence type="ECO:0000256" key="1">
    <source>
        <dbReference type="ARBA" id="ARBA00004496"/>
    </source>
</evidence>
<proteinExistence type="predicted"/>
<feature type="domain" description="UspA" evidence="4">
    <location>
        <begin position="208"/>
        <end position="293"/>
    </location>
</feature>
<organism evidence="5 6">
    <name type="scientific">Pseudodesulfovibrio profundus</name>
    <dbReference type="NCBI Taxonomy" id="57320"/>
    <lineage>
        <taxon>Bacteria</taxon>
        <taxon>Pseudomonadati</taxon>
        <taxon>Thermodesulfobacteriota</taxon>
        <taxon>Desulfovibrionia</taxon>
        <taxon>Desulfovibrionales</taxon>
        <taxon>Desulfovibrionaceae</taxon>
    </lineage>
</organism>
<keyword evidence="2" id="KW-0963">Cytoplasm</keyword>
<comment type="function">
    <text evidence="3">Required for resistance to DNA-damaging agents.</text>
</comment>
<protein>
    <submittedName>
        <fullName evidence="5">UspA domain protein</fullName>
    </submittedName>
</protein>
<name>A0A2C8F8M8_9BACT</name>
<evidence type="ECO:0000313" key="5">
    <source>
        <dbReference type="EMBL" id="SOB58907.1"/>
    </source>
</evidence>
<evidence type="ECO:0000256" key="3">
    <source>
        <dbReference type="ARBA" id="ARBA00037131"/>
    </source>
</evidence>
<dbReference type="SUPFAM" id="SSF52402">
    <property type="entry name" value="Adenine nucleotide alpha hydrolases-like"/>
    <property type="match status" value="2"/>
</dbReference>
<dbReference type="KEGG" id="pprf:DPRO_2004"/>
<evidence type="ECO:0000313" key="6">
    <source>
        <dbReference type="Proteomes" id="UP000219215"/>
    </source>
</evidence>